<evidence type="ECO:0000256" key="1">
    <source>
        <dbReference type="SAM" id="MobiDB-lite"/>
    </source>
</evidence>
<feature type="region of interest" description="Disordered" evidence="1">
    <location>
        <begin position="125"/>
        <end position="168"/>
    </location>
</feature>
<reference evidence="2" key="1">
    <citation type="submission" date="2013-10" db="EMBL/GenBank/DDBJ databases">
        <title>Genomic analysis of the causative agents of coccidiosis in chickens.</title>
        <authorList>
            <person name="Reid A.J."/>
            <person name="Blake D."/>
            <person name="Billington K."/>
            <person name="Browne H."/>
            <person name="Dunn M."/>
            <person name="Hung S."/>
            <person name="Kawahara F."/>
            <person name="Miranda-Saavedra D."/>
            <person name="Mourier T."/>
            <person name="Nagra H."/>
            <person name="Otto T.D."/>
            <person name="Rawlings N."/>
            <person name="Sanchez A."/>
            <person name="Sanders M."/>
            <person name="Subramaniam C."/>
            <person name="Tay Y."/>
            <person name="Dear P."/>
            <person name="Doerig C."/>
            <person name="Gruber A."/>
            <person name="Parkinson J."/>
            <person name="Shirley M."/>
            <person name="Wan K.L."/>
            <person name="Berriman M."/>
            <person name="Tomley F."/>
            <person name="Pain A."/>
        </authorList>
    </citation>
    <scope>NUCLEOTIDE SEQUENCE [LARGE SCALE GENOMIC DNA]</scope>
    <source>
        <strain evidence="2">Houghton</strain>
    </source>
</reference>
<name>U6MXG1_9EIME</name>
<feature type="compositionally biased region" description="Low complexity" evidence="1">
    <location>
        <begin position="1"/>
        <end position="14"/>
    </location>
</feature>
<feature type="compositionally biased region" description="Basic residues" evidence="1">
    <location>
        <begin position="131"/>
        <end position="141"/>
    </location>
</feature>
<evidence type="ECO:0000313" key="3">
    <source>
        <dbReference type="Proteomes" id="UP000030754"/>
    </source>
</evidence>
<reference evidence="2" key="2">
    <citation type="submission" date="2013-10" db="EMBL/GenBank/DDBJ databases">
        <authorList>
            <person name="Aslett M."/>
        </authorList>
    </citation>
    <scope>NUCLEOTIDE SEQUENCE [LARGE SCALE GENOMIC DNA]</scope>
    <source>
        <strain evidence="2">Houghton</strain>
    </source>
</reference>
<dbReference type="EMBL" id="HG724727">
    <property type="protein sequence ID" value="CDJ67708.1"/>
    <property type="molecule type" value="Genomic_DNA"/>
</dbReference>
<feature type="region of interest" description="Disordered" evidence="1">
    <location>
        <begin position="1"/>
        <end position="21"/>
    </location>
</feature>
<protein>
    <submittedName>
        <fullName evidence="2">Uncharacterized protein</fullName>
    </submittedName>
</protein>
<proteinExistence type="predicted"/>
<keyword evidence="3" id="KW-1185">Reference proteome</keyword>
<dbReference type="VEuPathDB" id="ToxoDB:ENH_00040070"/>
<dbReference type="GeneID" id="25474165"/>
<dbReference type="AlphaFoldDB" id="U6MXG1"/>
<sequence>GAAGGEPRAPAAPRAGGGAPPGAPGGRCCGAGDARAAAAGGPCCWLILRREERWACGAPAGCCCALRGSCAEGKEGSSQRRRRSAYCPARGAEGLRRQGRKGLKEKPPGAPIKAFTGSAKIFRSGGAGVRVSRRGKRRGGTHKVEPAAPPQQQTRVGPTAKSPTENPPSKATIIVHHAAIPRLAPRAIAAAGTGATRIWGVCTPEIWQPTGGKTPTTSNLVPSSLHFAGKSSSSASHDAPCCAAPPPPWGDNFGATMHVWGANRDSQH</sequence>
<feature type="region of interest" description="Disordered" evidence="1">
    <location>
        <begin position="74"/>
        <end position="113"/>
    </location>
</feature>
<accession>U6MXG1</accession>
<feature type="non-terminal residue" evidence="2">
    <location>
        <position position="1"/>
    </location>
</feature>
<organism evidence="2 3">
    <name type="scientific">Eimeria necatrix</name>
    <dbReference type="NCBI Taxonomy" id="51315"/>
    <lineage>
        <taxon>Eukaryota</taxon>
        <taxon>Sar</taxon>
        <taxon>Alveolata</taxon>
        <taxon>Apicomplexa</taxon>
        <taxon>Conoidasida</taxon>
        <taxon>Coccidia</taxon>
        <taxon>Eucoccidiorida</taxon>
        <taxon>Eimeriorina</taxon>
        <taxon>Eimeriidae</taxon>
        <taxon>Eimeria</taxon>
    </lineage>
</organism>
<feature type="compositionally biased region" description="Polar residues" evidence="1">
    <location>
        <begin position="150"/>
        <end position="168"/>
    </location>
</feature>
<gene>
    <name evidence="2" type="ORF">ENH_00040070</name>
</gene>
<evidence type="ECO:0000313" key="2">
    <source>
        <dbReference type="EMBL" id="CDJ67708.1"/>
    </source>
</evidence>
<dbReference type="RefSeq" id="XP_013436175.1">
    <property type="nucleotide sequence ID" value="XM_013580721.1"/>
</dbReference>
<dbReference type="Proteomes" id="UP000030754">
    <property type="component" value="Unassembled WGS sequence"/>
</dbReference>